<dbReference type="Pfam" id="PF00534">
    <property type="entry name" value="Glycos_transf_1"/>
    <property type="match status" value="1"/>
</dbReference>
<dbReference type="SUPFAM" id="SSF53756">
    <property type="entry name" value="UDP-Glycosyltransferase/glycogen phosphorylase"/>
    <property type="match status" value="1"/>
</dbReference>
<reference evidence="3 4" key="1">
    <citation type="submission" date="2019-07" db="EMBL/GenBank/DDBJ databases">
        <title>Whole genome shotgun sequence of Halomonas cupida NBRC 102219.</title>
        <authorList>
            <person name="Hosoyama A."/>
            <person name="Uohara A."/>
            <person name="Ohji S."/>
            <person name="Ichikawa N."/>
        </authorList>
    </citation>
    <scope>NUCLEOTIDE SEQUENCE [LARGE SCALE GENOMIC DNA]</scope>
    <source>
        <strain evidence="3 4">NBRC 102219</strain>
    </source>
</reference>
<dbReference type="Gene3D" id="3.40.50.2000">
    <property type="entry name" value="Glycogen Phosphorylase B"/>
    <property type="match status" value="2"/>
</dbReference>
<feature type="domain" description="Glycosyl transferase family 1" evidence="1">
    <location>
        <begin position="211"/>
        <end position="351"/>
    </location>
</feature>
<evidence type="ECO:0000259" key="2">
    <source>
        <dbReference type="Pfam" id="PF13439"/>
    </source>
</evidence>
<evidence type="ECO:0000313" key="4">
    <source>
        <dbReference type="Proteomes" id="UP000321726"/>
    </source>
</evidence>
<name>A0ABQ0WRX4_9GAMM</name>
<dbReference type="PANTHER" id="PTHR12526">
    <property type="entry name" value="GLYCOSYLTRANSFERASE"/>
    <property type="match status" value="1"/>
</dbReference>
<sequence length="382" mass="42248">MSKSTCHTGTSVLFVVDHLDTGGAPVVVRDLIKGMHQAGAQVTLVVLSERVSHELLEGVALVTLPLAMNTRAERRQRYARHAALLNDWLSGWLSDRQEGQTSGFNLVVAHLHHAHQVVSRSCLASTAWYCLHTDPVVELLGNKRGLGRWLKQRKVQALYGDRRVLAVSQGILDSMASRLRIRMARQVAVHNPIDMARIRELAAERIDDVPPDYLVFVGRINQRQKRFDRLFDAYRDSGVQLPLVVVGAGGDLPAVKAMAESRGVADRVHFLGSRTNPYPYMQHARALLLSSDYEGFALVLAEALALGTPTISVDCPSGPAEILCEGLADCIVPLDDDAAFARTIQWAVEHPPRVPTEICDRFRLATVVERYLALAEPHSEQR</sequence>
<dbReference type="PANTHER" id="PTHR12526:SF630">
    <property type="entry name" value="GLYCOSYLTRANSFERASE"/>
    <property type="match status" value="1"/>
</dbReference>
<protein>
    <submittedName>
        <fullName evidence="3">Uncharacterized protein</fullName>
    </submittedName>
</protein>
<accession>A0ABQ0WRX4</accession>
<proteinExistence type="predicted"/>
<dbReference type="InterPro" id="IPR028098">
    <property type="entry name" value="Glyco_trans_4-like_N"/>
</dbReference>
<comment type="caution">
    <text evidence="3">The sequence shown here is derived from an EMBL/GenBank/DDBJ whole genome shotgun (WGS) entry which is preliminary data.</text>
</comment>
<evidence type="ECO:0000313" key="3">
    <source>
        <dbReference type="EMBL" id="GEN26239.1"/>
    </source>
</evidence>
<dbReference type="Pfam" id="PF13439">
    <property type="entry name" value="Glyco_transf_4"/>
    <property type="match status" value="1"/>
</dbReference>
<organism evidence="3 4">
    <name type="scientific">Halomonas cupida</name>
    <dbReference type="NCBI Taxonomy" id="44933"/>
    <lineage>
        <taxon>Bacteria</taxon>
        <taxon>Pseudomonadati</taxon>
        <taxon>Pseudomonadota</taxon>
        <taxon>Gammaproteobacteria</taxon>
        <taxon>Oceanospirillales</taxon>
        <taxon>Halomonadaceae</taxon>
        <taxon>Halomonas</taxon>
    </lineage>
</organism>
<dbReference type="EMBL" id="BJXU01000200">
    <property type="protein sequence ID" value="GEN26239.1"/>
    <property type="molecule type" value="Genomic_DNA"/>
</dbReference>
<dbReference type="CDD" id="cd03811">
    <property type="entry name" value="GT4_GT28_WabH-like"/>
    <property type="match status" value="1"/>
</dbReference>
<feature type="domain" description="Glycosyltransferase subfamily 4-like N-terminal" evidence="2">
    <location>
        <begin position="22"/>
        <end position="197"/>
    </location>
</feature>
<dbReference type="Proteomes" id="UP000321726">
    <property type="component" value="Unassembled WGS sequence"/>
</dbReference>
<evidence type="ECO:0000259" key="1">
    <source>
        <dbReference type="Pfam" id="PF00534"/>
    </source>
</evidence>
<dbReference type="RefSeq" id="WP_073436926.1">
    <property type="nucleotide sequence ID" value="NZ_BJXU01000200.1"/>
</dbReference>
<gene>
    <name evidence="3" type="ORF">HCU01_41880</name>
</gene>
<dbReference type="InterPro" id="IPR001296">
    <property type="entry name" value="Glyco_trans_1"/>
</dbReference>
<keyword evidence="4" id="KW-1185">Reference proteome</keyword>